<feature type="transmembrane region" description="Helical" evidence="1">
    <location>
        <begin position="46"/>
        <end position="64"/>
    </location>
</feature>
<evidence type="ECO:0000313" key="2">
    <source>
        <dbReference type="EMBL" id="CUU54175.1"/>
    </source>
</evidence>
<feature type="transmembrane region" description="Helical" evidence="1">
    <location>
        <begin position="335"/>
        <end position="356"/>
    </location>
</feature>
<gene>
    <name evidence="2" type="ORF">Ga0074812_102181</name>
</gene>
<protein>
    <submittedName>
        <fullName evidence="2">Uncharacterized protein</fullName>
    </submittedName>
</protein>
<feature type="transmembrane region" description="Helical" evidence="1">
    <location>
        <begin position="110"/>
        <end position="130"/>
    </location>
</feature>
<feature type="transmembrane region" description="Helical" evidence="1">
    <location>
        <begin position="178"/>
        <end position="199"/>
    </location>
</feature>
<dbReference type="AlphaFoldDB" id="A0A0S4QG71"/>
<feature type="transmembrane region" description="Helical" evidence="1">
    <location>
        <begin position="20"/>
        <end position="40"/>
    </location>
</feature>
<organism evidence="2 3">
    <name type="scientific">Parafrankia irregularis</name>
    <dbReference type="NCBI Taxonomy" id="795642"/>
    <lineage>
        <taxon>Bacteria</taxon>
        <taxon>Bacillati</taxon>
        <taxon>Actinomycetota</taxon>
        <taxon>Actinomycetes</taxon>
        <taxon>Frankiales</taxon>
        <taxon>Frankiaceae</taxon>
        <taxon>Parafrankia</taxon>
    </lineage>
</organism>
<reference evidence="3" key="1">
    <citation type="submission" date="2015-11" db="EMBL/GenBank/DDBJ databases">
        <authorList>
            <person name="Varghese N."/>
        </authorList>
    </citation>
    <scope>NUCLEOTIDE SEQUENCE [LARGE SCALE GENOMIC DNA]</scope>
    <source>
        <strain evidence="3">DSM 45899</strain>
    </source>
</reference>
<dbReference type="RefSeq" id="WP_091271486.1">
    <property type="nucleotide sequence ID" value="NZ_FAOZ01000002.1"/>
</dbReference>
<feature type="transmembrane region" description="Helical" evidence="1">
    <location>
        <begin position="299"/>
        <end position="323"/>
    </location>
</feature>
<sequence>MVRPAGVAALPGEAGLATALAGAGAVGAGIAVLVTGAAFAAIAGPWALAGVVLVAQIALAWAWTGALRASAGTMVVVAGSALACDLAVLWPLGGDNAHGYGAHGYDDNGIGTVAGVVGVSLGVTVLYQLARRLRGGATPAPGVSAAGVPAVGATGTAAAGAVAADRVQRAADRVSGDMTAALGGAGIAAFLTGFLVLRAEAGAEHPADEMVIAGLLGVGAAVLVGRLVTALLAATFARGPGMVPGAVPDPDAVPQTDAVPDSDAVPGLGRARVCAVVGAVSAAAAGTVAGVIFGEFTGLGVATATVLAAAGGVAAACVASAGFGGALTAPRLGPAAGMLLDVLLPLALAAPVVYLLGRQLPG</sequence>
<feature type="transmembrane region" description="Helical" evidence="1">
    <location>
        <begin position="273"/>
        <end position="293"/>
    </location>
</feature>
<keyword evidence="3" id="KW-1185">Reference proteome</keyword>
<evidence type="ECO:0000256" key="1">
    <source>
        <dbReference type="SAM" id="Phobius"/>
    </source>
</evidence>
<keyword evidence="1" id="KW-0812">Transmembrane</keyword>
<name>A0A0S4QG71_9ACTN</name>
<keyword evidence="1" id="KW-1133">Transmembrane helix</keyword>
<keyword evidence="1" id="KW-0472">Membrane</keyword>
<accession>A0A0S4QG71</accession>
<feature type="transmembrane region" description="Helical" evidence="1">
    <location>
        <begin position="211"/>
        <end position="234"/>
    </location>
</feature>
<feature type="transmembrane region" description="Helical" evidence="1">
    <location>
        <begin position="71"/>
        <end position="90"/>
    </location>
</feature>
<dbReference type="EMBL" id="FAOZ01000002">
    <property type="protein sequence ID" value="CUU54175.1"/>
    <property type="molecule type" value="Genomic_DNA"/>
</dbReference>
<proteinExistence type="predicted"/>
<dbReference type="Proteomes" id="UP000198802">
    <property type="component" value="Unassembled WGS sequence"/>
</dbReference>
<evidence type="ECO:0000313" key="3">
    <source>
        <dbReference type="Proteomes" id="UP000198802"/>
    </source>
</evidence>